<dbReference type="AlphaFoldDB" id="F3FCW3"/>
<reference evidence="1 2" key="1">
    <citation type="journal article" date="2011" name="PLoS Pathog.">
        <title>Dynamic evolution of pathogenicity revealed by sequencing and comparative genomics of 19 Pseudomonas syringae isolates.</title>
        <authorList>
            <person name="Baltrus D.A."/>
            <person name="Nishimura M.T."/>
            <person name="Romanchuk A."/>
            <person name="Chang J.H."/>
            <person name="Mukhtar M.S."/>
            <person name="Cherkis K."/>
            <person name="Roach J."/>
            <person name="Grant S.R."/>
            <person name="Jones C.D."/>
            <person name="Dangl J.L."/>
        </authorList>
    </citation>
    <scope>NUCLEOTIDE SEQUENCE [LARGE SCALE GENOMIC DNA]</scope>
    <source>
        <strain evidence="2">M301072PT</strain>
    </source>
</reference>
<feature type="non-terminal residue" evidence="1">
    <location>
        <position position="1"/>
    </location>
</feature>
<organism evidence="1 2">
    <name type="scientific">Pseudomonas syringae pv. japonica str. M301072</name>
    <dbReference type="NCBI Taxonomy" id="629262"/>
    <lineage>
        <taxon>Bacteria</taxon>
        <taxon>Pseudomonadati</taxon>
        <taxon>Pseudomonadota</taxon>
        <taxon>Gammaproteobacteria</taxon>
        <taxon>Pseudomonadales</taxon>
        <taxon>Pseudomonadaceae</taxon>
        <taxon>Pseudomonas</taxon>
        <taxon>Pseudomonas syringae</taxon>
    </lineage>
</organism>
<protein>
    <submittedName>
        <fullName evidence="1">Uncharacterized protein</fullName>
    </submittedName>
</protein>
<gene>
    <name evidence="1" type="ORF">PSYJA_03159</name>
</gene>
<dbReference type="HOGENOM" id="CLU_2900879_0_0_6"/>
<sequence>TPEPGFLALRLEMQQLRALATEHGLTLRVVDDQYIAQLMALPLESRSGTSGSEEALQWMFRQLRVVSGHRQSRP</sequence>
<proteinExistence type="predicted"/>
<accession>F3FCW3</accession>
<comment type="caution">
    <text evidence="1">The sequence shown here is derived from an EMBL/GenBank/DDBJ whole genome shotgun (WGS) entry which is preliminary data.</text>
</comment>
<name>F3FCW3_PSESX</name>
<evidence type="ECO:0000313" key="1">
    <source>
        <dbReference type="EMBL" id="EGH28049.1"/>
    </source>
</evidence>
<dbReference type="EMBL" id="AEAH01000138">
    <property type="protein sequence ID" value="EGH28049.1"/>
    <property type="molecule type" value="Genomic_DNA"/>
</dbReference>
<dbReference type="Proteomes" id="UP000004471">
    <property type="component" value="Unassembled WGS sequence"/>
</dbReference>
<evidence type="ECO:0000313" key="2">
    <source>
        <dbReference type="Proteomes" id="UP000004471"/>
    </source>
</evidence>